<dbReference type="SUPFAM" id="SSF50242">
    <property type="entry name" value="TIMP-like"/>
    <property type="match status" value="1"/>
</dbReference>
<dbReference type="Gene3D" id="2.40.50.120">
    <property type="match status" value="1"/>
</dbReference>
<feature type="compositionally biased region" description="Basic and acidic residues" evidence="6">
    <location>
        <begin position="634"/>
        <end position="648"/>
    </location>
</feature>
<dbReference type="SUPFAM" id="SSF82895">
    <property type="entry name" value="TSP-1 type 1 repeat"/>
    <property type="match status" value="2"/>
</dbReference>
<feature type="signal peptide" evidence="7">
    <location>
        <begin position="1"/>
        <end position="16"/>
    </location>
</feature>
<accession>A0AAV6U7W9</accession>
<proteinExistence type="predicted"/>
<feature type="domain" description="EGF-like" evidence="8">
    <location>
        <begin position="778"/>
        <end position="810"/>
    </location>
</feature>
<dbReference type="Pfam" id="PF00090">
    <property type="entry name" value="TSP_1"/>
    <property type="match status" value="2"/>
</dbReference>
<feature type="compositionally biased region" description="Basic and acidic residues" evidence="6">
    <location>
        <begin position="544"/>
        <end position="606"/>
    </location>
</feature>
<dbReference type="GO" id="GO:0005576">
    <property type="term" value="C:extracellular region"/>
    <property type="evidence" value="ECO:0007669"/>
    <property type="project" value="UniProtKB-SubCell"/>
</dbReference>
<dbReference type="InterPro" id="IPR048287">
    <property type="entry name" value="TSPN-like_N"/>
</dbReference>
<feature type="disulfide bond" evidence="5">
    <location>
        <begin position="800"/>
        <end position="809"/>
    </location>
</feature>
<evidence type="ECO:0000256" key="7">
    <source>
        <dbReference type="SAM" id="SignalP"/>
    </source>
</evidence>
<name>A0AAV6U7W9_9ARAC</name>
<evidence type="ECO:0000259" key="8">
    <source>
        <dbReference type="PROSITE" id="PS50026"/>
    </source>
</evidence>
<evidence type="ECO:0000256" key="3">
    <source>
        <dbReference type="ARBA" id="ARBA00022737"/>
    </source>
</evidence>
<sequence length="813" mass="90178">MLFLPFFVCTLPAVLATCVFPSEDEAESKPKGLEERALDSEVVLAAYTRTIYKNRNASTSFYYSAEFLVFNVIKGEDSVGKLYQKRKPSSLETALNRRLVNVSSFGDPSKCESDVSPGETYILLLDVLESGELAARYDGAYGPAVVYSRDKETALEAIGSSPWGEWSPCSGSCGGGIQQRIRQCDGGGKCTNEDGQQRTCNMFSCSGILNILEVAGVHRSSLRPSSRPTAFKLLPSGSWRSRREELTFPRTFPWEFSLLVTVRVKQSSTGGFLLRVLHSDSLQVGLYISDILTLVLSDKKNIRVSFVKSLFDDRWHQISFSVRRDTVSFYLNCEYSGKLPLSGKIRPFGGIPATVIVGSTGDHELDAFQGDIEQLTISGSPDAAANQCNSTTTPLNFRGGPYAMTQEVRSKPVFTPGTQNDQLPRRADIIDDEDFTFETGSGDDGVRSDEEYDDLQEDKPSNSTTSHRDTKIPLKAETIVTEDDDDEEDEDDYDDLRDRAGDEEREGHADDDSRDDGDDDSKDEDKKDDEEEEDEDESDEEDDKSDKIEVDKVEKTSNDTKPAEPNHDLQGEDGDKKDDKPVEDSEKKKDVEVGTKTPEVSDKVEGEDGIVDDYEKDDTDTKVDEIVEDFEDEDPHKSTYDYMHPDEEKDKDDDFQEGSGTGPEIELAWSEWSPCSSSCNWGRRTRTSYCLDNGLNLERCAEASFKRSETEACFVKLCPTASTTTTPLPTTTTMPVNVTAAILRNSECKIQCLNGGICNPPYRCICPPKVYGSLCQYVKKTCRVSCKNGGTCIPPSTCSCPKGYFGGECQYGK</sequence>
<dbReference type="PANTHER" id="PTHR13723">
    <property type="entry name" value="ADAMTS A DISINTEGRIN AND METALLOPROTEASE WITH THROMBOSPONDIN MOTIFS PROTEASE"/>
    <property type="match status" value="1"/>
</dbReference>
<dbReference type="InterPro" id="IPR013320">
    <property type="entry name" value="ConA-like_dom_sf"/>
</dbReference>
<evidence type="ECO:0000256" key="5">
    <source>
        <dbReference type="PROSITE-ProRule" id="PRU00076"/>
    </source>
</evidence>
<dbReference type="SMART" id="SM00210">
    <property type="entry name" value="TSPN"/>
    <property type="match status" value="1"/>
</dbReference>
<gene>
    <name evidence="10" type="ORF">JTE90_002817</name>
</gene>
<keyword evidence="5" id="KW-0245">EGF-like domain</keyword>
<dbReference type="AlphaFoldDB" id="A0AAV6U7W9"/>
<dbReference type="GO" id="GO:0005886">
    <property type="term" value="C:plasma membrane"/>
    <property type="evidence" value="ECO:0007669"/>
    <property type="project" value="GOC"/>
</dbReference>
<feature type="region of interest" description="Disordered" evidence="6">
    <location>
        <begin position="408"/>
        <end position="663"/>
    </location>
</feature>
<keyword evidence="7" id="KW-0732">Signal</keyword>
<dbReference type="GO" id="GO:0043236">
    <property type="term" value="F:laminin binding"/>
    <property type="evidence" value="ECO:0007669"/>
    <property type="project" value="InterPro"/>
</dbReference>
<feature type="domain" description="NtA" evidence="9">
    <location>
        <begin position="25"/>
        <end position="168"/>
    </location>
</feature>
<feature type="disulfide bond" evidence="5">
    <location>
        <begin position="782"/>
        <end position="792"/>
    </location>
</feature>
<dbReference type="SMART" id="SM00209">
    <property type="entry name" value="TSP1"/>
    <property type="match status" value="2"/>
</dbReference>
<dbReference type="SUPFAM" id="SSF49899">
    <property type="entry name" value="Concanavalin A-like lectins/glucanases"/>
    <property type="match status" value="1"/>
</dbReference>
<dbReference type="GO" id="GO:0006508">
    <property type="term" value="P:proteolysis"/>
    <property type="evidence" value="ECO:0007669"/>
    <property type="project" value="TreeGrafter"/>
</dbReference>
<organism evidence="10 11">
    <name type="scientific">Oedothorax gibbosus</name>
    <dbReference type="NCBI Taxonomy" id="931172"/>
    <lineage>
        <taxon>Eukaryota</taxon>
        <taxon>Metazoa</taxon>
        <taxon>Ecdysozoa</taxon>
        <taxon>Arthropoda</taxon>
        <taxon>Chelicerata</taxon>
        <taxon>Arachnida</taxon>
        <taxon>Araneae</taxon>
        <taxon>Araneomorphae</taxon>
        <taxon>Entelegynae</taxon>
        <taxon>Araneoidea</taxon>
        <taxon>Linyphiidae</taxon>
        <taxon>Erigoninae</taxon>
        <taxon>Oedothorax</taxon>
    </lineage>
</organism>
<dbReference type="InterPro" id="IPR000884">
    <property type="entry name" value="TSP1_rpt"/>
</dbReference>
<dbReference type="PROSITE" id="PS01186">
    <property type="entry name" value="EGF_2"/>
    <property type="match status" value="1"/>
</dbReference>
<evidence type="ECO:0000313" key="10">
    <source>
        <dbReference type="EMBL" id="KAG8179776.1"/>
    </source>
</evidence>
<dbReference type="PROSITE" id="PS51121">
    <property type="entry name" value="NTA"/>
    <property type="match status" value="1"/>
</dbReference>
<evidence type="ECO:0000256" key="4">
    <source>
        <dbReference type="ARBA" id="ARBA00023157"/>
    </source>
</evidence>
<dbReference type="GO" id="GO:0004222">
    <property type="term" value="F:metalloendopeptidase activity"/>
    <property type="evidence" value="ECO:0007669"/>
    <property type="project" value="TreeGrafter"/>
</dbReference>
<evidence type="ECO:0000256" key="2">
    <source>
        <dbReference type="ARBA" id="ARBA00022525"/>
    </source>
</evidence>
<feature type="disulfide bond" evidence="5">
    <location>
        <begin position="748"/>
        <end position="758"/>
    </location>
</feature>
<evidence type="ECO:0000313" key="11">
    <source>
        <dbReference type="Proteomes" id="UP000827092"/>
    </source>
</evidence>
<dbReference type="PANTHER" id="PTHR13723:SF281">
    <property type="entry name" value="PAPILIN"/>
    <property type="match status" value="1"/>
</dbReference>
<dbReference type="GO" id="GO:0030198">
    <property type="term" value="P:extracellular matrix organization"/>
    <property type="evidence" value="ECO:0007669"/>
    <property type="project" value="TreeGrafter"/>
</dbReference>
<evidence type="ECO:0000256" key="1">
    <source>
        <dbReference type="ARBA" id="ARBA00004613"/>
    </source>
</evidence>
<dbReference type="GO" id="GO:0043113">
    <property type="term" value="P:receptor clustering"/>
    <property type="evidence" value="ECO:0007669"/>
    <property type="project" value="InterPro"/>
</dbReference>
<dbReference type="InterPro" id="IPR000742">
    <property type="entry name" value="EGF"/>
</dbReference>
<dbReference type="SMART" id="SM00181">
    <property type="entry name" value="EGF"/>
    <property type="match status" value="2"/>
</dbReference>
<feature type="compositionally biased region" description="Acidic residues" evidence="6">
    <location>
        <begin position="512"/>
        <end position="543"/>
    </location>
</feature>
<dbReference type="EMBL" id="JAFNEN010000603">
    <property type="protein sequence ID" value="KAG8179776.1"/>
    <property type="molecule type" value="Genomic_DNA"/>
</dbReference>
<feature type="compositionally biased region" description="Basic and acidic residues" evidence="6">
    <location>
        <begin position="496"/>
        <end position="511"/>
    </location>
</feature>
<dbReference type="Pfam" id="PF03146">
    <property type="entry name" value="NtA"/>
    <property type="match status" value="1"/>
</dbReference>
<dbReference type="Gene3D" id="2.20.100.10">
    <property type="entry name" value="Thrombospondin type-1 (TSP1) repeat"/>
    <property type="match status" value="2"/>
</dbReference>
<keyword evidence="11" id="KW-1185">Reference proteome</keyword>
<dbReference type="Gene3D" id="2.10.25.10">
    <property type="entry name" value="Laminin"/>
    <property type="match status" value="1"/>
</dbReference>
<dbReference type="PROSITE" id="PS50092">
    <property type="entry name" value="TSP1"/>
    <property type="match status" value="2"/>
</dbReference>
<dbReference type="GO" id="GO:0031012">
    <property type="term" value="C:extracellular matrix"/>
    <property type="evidence" value="ECO:0007669"/>
    <property type="project" value="TreeGrafter"/>
</dbReference>
<dbReference type="Gene3D" id="2.60.120.200">
    <property type="match status" value="1"/>
</dbReference>
<keyword evidence="3" id="KW-0677">Repeat</keyword>
<dbReference type="InterPro" id="IPR004850">
    <property type="entry name" value="NtA_dom"/>
</dbReference>
<comment type="caution">
    <text evidence="5">Lacks conserved residue(s) required for the propagation of feature annotation.</text>
</comment>
<dbReference type="InterPro" id="IPR050439">
    <property type="entry name" value="ADAMTS_ADAMTS-like"/>
</dbReference>
<feature type="disulfide bond" evidence="5">
    <location>
        <begin position="766"/>
        <end position="775"/>
    </location>
</feature>
<dbReference type="PROSITE" id="PS50026">
    <property type="entry name" value="EGF_3"/>
    <property type="match status" value="2"/>
</dbReference>
<feature type="domain" description="EGF-like" evidence="8">
    <location>
        <begin position="744"/>
        <end position="776"/>
    </location>
</feature>
<protein>
    <submittedName>
        <fullName evidence="10">Uncharacterized protein</fullName>
    </submittedName>
</protein>
<comment type="subcellular location">
    <subcellularLocation>
        <location evidence="1">Secreted</location>
    </subcellularLocation>
</comment>
<dbReference type="CDD" id="cd00054">
    <property type="entry name" value="EGF_CA"/>
    <property type="match status" value="1"/>
</dbReference>
<comment type="caution">
    <text evidence="10">The sequence shown here is derived from an EMBL/GenBank/DDBJ whole genome shotgun (WGS) entry which is preliminary data.</text>
</comment>
<keyword evidence="4 5" id="KW-1015">Disulfide bond</keyword>
<evidence type="ECO:0000259" key="9">
    <source>
        <dbReference type="PROSITE" id="PS51121"/>
    </source>
</evidence>
<reference evidence="10 11" key="1">
    <citation type="journal article" date="2022" name="Nat. Ecol. Evol.">
        <title>A masculinizing supergene underlies an exaggerated male reproductive morph in a spider.</title>
        <authorList>
            <person name="Hendrickx F."/>
            <person name="De Corte Z."/>
            <person name="Sonet G."/>
            <person name="Van Belleghem S.M."/>
            <person name="Kostlbacher S."/>
            <person name="Vangestel C."/>
        </authorList>
    </citation>
    <scope>NUCLEOTIDE SEQUENCE [LARGE SCALE GENOMIC DNA]</scope>
    <source>
        <strain evidence="10">W744_W776</strain>
    </source>
</reference>
<keyword evidence="2" id="KW-0964">Secreted</keyword>
<dbReference type="PROSITE" id="PS00022">
    <property type="entry name" value="EGF_1"/>
    <property type="match status" value="2"/>
</dbReference>
<evidence type="ECO:0000256" key="6">
    <source>
        <dbReference type="SAM" id="MobiDB-lite"/>
    </source>
</evidence>
<feature type="compositionally biased region" description="Acidic residues" evidence="6">
    <location>
        <begin position="607"/>
        <end position="618"/>
    </location>
</feature>
<dbReference type="InterPro" id="IPR036383">
    <property type="entry name" value="TSP1_rpt_sf"/>
</dbReference>
<dbReference type="Proteomes" id="UP000827092">
    <property type="component" value="Unassembled WGS sequence"/>
</dbReference>
<feature type="chain" id="PRO_5043372450" evidence="7">
    <location>
        <begin position="17"/>
        <end position="813"/>
    </location>
</feature>
<feature type="compositionally biased region" description="Acidic residues" evidence="6">
    <location>
        <begin position="480"/>
        <end position="495"/>
    </location>
</feature>
<dbReference type="InterPro" id="IPR008993">
    <property type="entry name" value="TIMP-like_OB-fold"/>
</dbReference>